<feature type="non-terminal residue" evidence="1">
    <location>
        <position position="1"/>
    </location>
</feature>
<dbReference type="EMBL" id="CAJVQC010004647">
    <property type="protein sequence ID" value="CAG8543368.1"/>
    <property type="molecule type" value="Genomic_DNA"/>
</dbReference>
<organism evidence="1 2">
    <name type="scientific">Racocetra persica</name>
    <dbReference type="NCBI Taxonomy" id="160502"/>
    <lineage>
        <taxon>Eukaryota</taxon>
        <taxon>Fungi</taxon>
        <taxon>Fungi incertae sedis</taxon>
        <taxon>Mucoromycota</taxon>
        <taxon>Glomeromycotina</taxon>
        <taxon>Glomeromycetes</taxon>
        <taxon>Diversisporales</taxon>
        <taxon>Gigasporaceae</taxon>
        <taxon>Racocetra</taxon>
    </lineage>
</organism>
<reference evidence="1" key="1">
    <citation type="submission" date="2021-06" db="EMBL/GenBank/DDBJ databases">
        <authorList>
            <person name="Kallberg Y."/>
            <person name="Tangrot J."/>
            <person name="Rosling A."/>
        </authorList>
    </citation>
    <scope>NUCLEOTIDE SEQUENCE</scope>
    <source>
        <strain evidence="1">MA461A</strain>
    </source>
</reference>
<sequence>TFHYNRTLIMASTAKEIFDAAADVFAVYMPIIGAVKTLNQIDEKLDGIAQGIDVMKSEMTKKGDFFAEKIDSSELGDLETPVHRGKVFKRIYKSIIEVASWCHQPELRITIPALRPKLEALAKKYPISFGTPQLFDNKALDLDGQKTEPLPVFEENIEIEDEVPEEVAVVPFATKY</sequence>
<protein>
    <submittedName>
        <fullName evidence="1">2461_t:CDS:1</fullName>
    </submittedName>
</protein>
<comment type="caution">
    <text evidence="1">The sequence shown here is derived from an EMBL/GenBank/DDBJ whole genome shotgun (WGS) entry which is preliminary data.</text>
</comment>
<dbReference type="Proteomes" id="UP000789920">
    <property type="component" value="Unassembled WGS sequence"/>
</dbReference>
<accession>A0ACA9LQG4</accession>
<proteinExistence type="predicted"/>
<name>A0ACA9LQG4_9GLOM</name>
<evidence type="ECO:0000313" key="1">
    <source>
        <dbReference type="EMBL" id="CAG8543368.1"/>
    </source>
</evidence>
<keyword evidence="2" id="KW-1185">Reference proteome</keyword>
<evidence type="ECO:0000313" key="2">
    <source>
        <dbReference type="Proteomes" id="UP000789920"/>
    </source>
</evidence>
<gene>
    <name evidence="1" type="ORF">RPERSI_LOCUS3651</name>
</gene>